<dbReference type="CDD" id="cd13395">
    <property type="entry name" value="ASKHA_NBD_Arp4_ACTL6-like"/>
    <property type="match status" value="1"/>
</dbReference>
<dbReference type="PRINTS" id="PR00190">
    <property type="entry name" value="ACTIN"/>
</dbReference>
<dbReference type="KEGG" id="olu:OSTLU_31192"/>
<dbReference type="OrthoDB" id="5132116at2759"/>
<evidence type="ECO:0000313" key="2">
    <source>
        <dbReference type="EMBL" id="ABO95544.1"/>
    </source>
</evidence>
<dbReference type="InterPro" id="IPR043129">
    <property type="entry name" value="ATPase_NBD"/>
</dbReference>
<dbReference type="FunFam" id="3.30.420.40:FF:000127">
    <property type="entry name" value="actin-related protein 4"/>
    <property type="match status" value="1"/>
</dbReference>
<evidence type="ECO:0000313" key="3">
    <source>
        <dbReference type="Proteomes" id="UP000001568"/>
    </source>
</evidence>
<protein>
    <submittedName>
        <fullName evidence="2">Uncharacterized protein</fullName>
    </submittedName>
</protein>
<accession>A4RW28</accession>
<evidence type="ECO:0000256" key="1">
    <source>
        <dbReference type="RuleBase" id="RU000487"/>
    </source>
</evidence>
<dbReference type="Proteomes" id="UP000001568">
    <property type="component" value="Chromosome 4"/>
</dbReference>
<keyword evidence="3" id="KW-1185">Reference proteome</keyword>
<dbReference type="HOGENOM" id="CLU_027965_6_2_1"/>
<gene>
    <name evidence="2" type="primary">ARP3503</name>
    <name evidence="2" type="ORF">OSTLU_31192</name>
</gene>
<dbReference type="GeneID" id="5001279"/>
<dbReference type="EMBL" id="CP000584">
    <property type="protein sequence ID" value="ABO95544.1"/>
    <property type="molecule type" value="Genomic_DNA"/>
</dbReference>
<dbReference type="PANTHER" id="PTHR11937">
    <property type="entry name" value="ACTIN"/>
    <property type="match status" value="1"/>
</dbReference>
<dbReference type="SUPFAM" id="SSF53067">
    <property type="entry name" value="Actin-like ATPase domain"/>
    <property type="match status" value="2"/>
</dbReference>
<dbReference type="STRING" id="436017.A4RW28"/>
<dbReference type="InterPro" id="IPR004000">
    <property type="entry name" value="Actin"/>
</dbReference>
<dbReference type="Gramene" id="ABO95544">
    <property type="protein sequence ID" value="ABO95544"/>
    <property type="gene ID" value="OSTLU_31192"/>
</dbReference>
<organism evidence="2 3">
    <name type="scientific">Ostreococcus lucimarinus (strain CCE9901)</name>
    <dbReference type="NCBI Taxonomy" id="436017"/>
    <lineage>
        <taxon>Eukaryota</taxon>
        <taxon>Viridiplantae</taxon>
        <taxon>Chlorophyta</taxon>
        <taxon>Mamiellophyceae</taxon>
        <taxon>Mamiellales</taxon>
        <taxon>Bathycoccaceae</taxon>
        <taxon>Ostreococcus</taxon>
    </lineage>
</organism>
<dbReference type="AlphaFoldDB" id="A4RW28"/>
<comment type="similarity">
    <text evidence="1">Belongs to the actin family.</text>
</comment>
<dbReference type="Gene3D" id="3.90.640.10">
    <property type="entry name" value="Actin, Chain A, domain 4"/>
    <property type="match status" value="1"/>
</dbReference>
<dbReference type="SMART" id="SM00268">
    <property type="entry name" value="ACTIN"/>
    <property type="match status" value="1"/>
</dbReference>
<dbReference type="FunFam" id="3.30.420.40:FF:000050">
    <property type="entry name" value="Actin, alpha skeletal muscle"/>
    <property type="match status" value="1"/>
</dbReference>
<name>A4RW28_OSTLU</name>
<proteinExistence type="inferred from homology"/>
<dbReference type="eggNOG" id="KOG0679">
    <property type="taxonomic scope" value="Eukaryota"/>
</dbReference>
<dbReference type="Pfam" id="PF00022">
    <property type="entry name" value="Actin"/>
    <property type="match status" value="1"/>
</dbReference>
<dbReference type="Gene3D" id="3.30.420.40">
    <property type="match status" value="3"/>
</dbReference>
<sequence>MYGGDEVSAVVIDLGTHSVKAGYAGQDTPQHVFPSAVGECAKGGDADMTAEGENASARHFEVDNMGIRRDGMEVTSPYGENGMLEDWEAVEAIWEHALKKRLALQTDEHPVLLSEPVHNSDAVRAKMVELMFEKHAPPALFLAKSPVLSSFAVGKASSLVIDMGGKHTTVSAIHDGFALQKSVVRSPLGGEALTDVVLKYLEKKKVDVRPRYAFTKKQKGDGDFDVKAVNHPKTTASYALFKRREIIEDLKATVCTLDDHTFNSDEHKNVAGVTYELPDGNTIEVGVERFQIPELFFQPEILRELNVDVPELGELKSLKSIQELVLECINNADVDVRKDLWGSLVLCGGSSMFANMRERLEAALFDHAPQNVKTKVVASMNSVERRFATWIGGSILASLGSFQQLWMSKQEYEEHGANLVQRKCP</sequence>
<dbReference type="RefSeq" id="XP_001417251.1">
    <property type="nucleotide sequence ID" value="XM_001417214.1"/>
</dbReference>
<dbReference type="OMA" id="MTEAPWN"/>
<reference evidence="2 3" key="1">
    <citation type="journal article" date="2007" name="Proc. Natl. Acad. Sci. U.S.A.">
        <title>The tiny eukaryote Ostreococcus provides genomic insights into the paradox of plankton speciation.</title>
        <authorList>
            <person name="Palenik B."/>
            <person name="Grimwood J."/>
            <person name="Aerts A."/>
            <person name="Rouze P."/>
            <person name="Salamov A."/>
            <person name="Putnam N."/>
            <person name="Dupont C."/>
            <person name="Jorgensen R."/>
            <person name="Derelle E."/>
            <person name="Rombauts S."/>
            <person name="Zhou K."/>
            <person name="Otillar R."/>
            <person name="Merchant S.S."/>
            <person name="Podell S."/>
            <person name="Gaasterland T."/>
            <person name="Napoli C."/>
            <person name="Gendler K."/>
            <person name="Manuell A."/>
            <person name="Tai V."/>
            <person name="Vallon O."/>
            <person name="Piganeau G."/>
            <person name="Jancek S."/>
            <person name="Heijde M."/>
            <person name="Jabbari K."/>
            <person name="Bowler C."/>
            <person name="Lohr M."/>
            <person name="Robbens S."/>
            <person name="Werner G."/>
            <person name="Dubchak I."/>
            <person name="Pazour G.J."/>
            <person name="Ren Q."/>
            <person name="Paulsen I."/>
            <person name="Delwiche C."/>
            <person name="Schmutz J."/>
            <person name="Rokhsar D."/>
            <person name="Van de Peer Y."/>
            <person name="Moreau H."/>
            <person name="Grigoriev I.V."/>
        </authorList>
    </citation>
    <scope>NUCLEOTIDE SEQUENCE [LARGE SCALE GENOMIC DNA]</scope>
    <source>
        <strain evidence="2 3">CCE9901</strain>
    </source>
</reference>